<name>A0A4R6YQW0_9GAMM</name>
<protein>
    <submittedName>
        <fullName evidence="1">Uncharacterized protein</fullName>
    </submittedName>
</protein>
<reference evidence="1 2" key="1">
    <citation type="submission" date="2019-03" db="EMBL/GenBank/DDBJ databases">
        <title>Genomic Encyclopedia of Type Strains, Phase IV (KMG-IV): sequencing the most valuable type-strain genomes for metagenomic binning, comparative biology and taxonomic classification.</title>
        <authorList>
            <person name="Goeker M."/>
        </authorList>
    </citation>
    <scope>NUCLEOTIDE SEQUENCE [LARGE SCALE GENOMIC DNA]</scope>
    <source>
        <strain evidence="1 2">DSM 21667</strain>
    </source>
</reference>
<dbReference type="Proteomes" id="UP000295293">
    <property type="component" value="Unassembled WGS sequence"/>
</dbReference>
<dbReference type="RefSeq" id="WP_133820284.1">
    <property type="nucleotide sequence ID" value="NZ_SNZH01000013.1"/>
</dbReference>
<sequence>MSSIAELRLSQSFKLAQRSFAALLDGRHFDASLAMAARVRIAALDKLDLGRLTRWLAWQSWVRNHQALTRIERVDQRLAASVLHARSRLPADGRPALSGNPRRTA</sequence>
<evidence type="ECO:0000313" key="2">
    <source>
        <dbReference type="Proteomes" id="UP000295293"/>
    </source>
</evidence>
<keyword evidence="2" id="KW-1185">Reference proteome</keyword>
<accession>A0A4R6YQW0</accession>
<organism evidence="1 2">
    <name type="scientific">Tahibacter aquaticus</name>
    <dbReference type="NCBI Taxonomy" id="520092"/>
    <lineage>
        <taxon>Bacteria</taxon>
        <taxon>Pseudomonadati</taxon>
        <taxon>Pseudomonadota</taxon>
        <taxon>Gammaproteobacteria</taxon>
        <taxon>Lysobacterales</taxon>
        <taxon>Rhodanobacteraceae</taxon>
        <taxon>Tahibacter</taxon>
    </lineage>
</organism>
<proteinExistence type="predicted"/>
<dbReference type="EMBL" id="SNZH01000013">
    <property type="protein sequence ID" value="TDR40328.1"/>
    <property type="molecule type" value="Genomic_DNA"/>
</dbReference>
<comment type="caution">
    <text evidence="1">The sequence shown here is derived from an EMBL/GenBank/DDBJ whole genome shotgun (WGS) entry which is preliminary data.</text>
</comment>
<dbReference type="AlphaFoldDB" id="A0A4R6YQW0"/>
<evidence type="ECO:0000313" key="1">
    <source>
        <dbReference type="EMBL" id="TDR40328.1"/>
    </source>
</evidence>
<gene>
    <name evidence="1" type="ORF">DFR29_11328</name>
</gene>
<dbReference type="OrthoDB" id="9959513at2"/>